<accession>A0A087TKK9</accession>
<reference evidence="1 2" key="1">
    <citation type="submission" date="2013-11" db="EMBL/GenBank/DDBJ databases">
        <title>Genome sequencing of Stegodyphus mimosarum.</title>
        <authorList>
            <person name="Bechsgaard J."/>
        </authorList>
    </citation>
    <scope>NUCLEOTIDE SEQUENCE [LARGE SCALE GENOMIC DNA]</scope>
</reference>
<evidence type="ECO:0000313" key="2">
    <source>
        <dbReference type="Proteomes" id="UP000054359"/>
    </source>
</evidence>
<feature type="non-terminal residue" evidence="1">
    <location>
        <position position="36"/>
    </location>
</feature>
<protein>
    <submittedName>
        <fullName evidence="1">Uncharacterized protein</fullName>
    </submittedName>
</protein>
<keyword evidence="2" id="KW-1185">Reference proteome</keyword>
<proteinExistence type="predicted"/>
<gene>
    <name evidence="1" type="ORF">X975_19633</name>
</gene>
<dbReference type="EMBL" id="KK115655">
    <property type="protein sequence ID" value="KFM65648.1"/>
    <property type="molecule type" value="Genomic_DNA"/>
</dbReference>
<sequence>MFDPEEKNVLKTIHETFDDLKVAVRKKKLMLLNEIR</sequence>
<dbReference type="Proteomes" id="UP000054359">
    <property type="component" value="Unassembled WGS sequence"/>
</dbReference>
<evidence type="ECO:0000313" key="1">
    <source>
        <dbReference type="EMBL" id="KFM65648.1"/>
    </source>
</evidence>
<name>A0A087TKK9_STEMI</name>
<organism evidence="1 2">
    <name type="scientific">Stegodyphus mimosarum</name>
    <name type="common">African social velvet spider</name>
    <dbReference type="NCBI Taxonomy" id="407821"/>
    <lineage>
        <taxon>Eukaryota</taxon>
        <taxon>Metazoa</taxon>
        <taxon>Ecdysozoa</taxon>
        <taxon>Arthropoda</taxon>
        <taxon>Chelicerata</taxon>
        <taxon>Arachnida</taxon>
        <taxon>Araneae</taxon>
        <taxon>Araneomorphae</taxon>
        <taxon>Entelegynae</taxon>
        <taxon>Eresoidea</taxon>
        <taxon>Eresidae</taxon>
        <taxon>Stegodyphus</taxon>
    </lineage>
</organism>
<dbReference type="AlphaFoldDB" id="A0A087TKK9"/>